<dbReference type="RefSeq" id="WP_047915819.1">
    <property type="nucleotide sequence ID" value="NZ_LN774769.1"/>
</dbReference>
<name>A0A0D6DY99_9LACT</name>
<dbReference type="EMBL" id="LN774769">
    <property type="protein sequence ID" value="CEN28747.1"/>
    <property type="molecule type" value="Genomic_DNA"/>
</dbReference>
<organism evidence="1 2">
    <name type="scientific">Pseudolactococcus piscium MKFS47</name>
    <dbReference type="NCBI Taxonomy" id="297352"/>
    <lineage>
        <taxon>Bacteria</taxon>
        <taxon>Bacillati</taxon>
        <taxon>Bacillota</taxon>
        <taxon>Bacilli</taxon>
        <taxon>Lactobacillales</taxon>
        <taxon>Streptococcaceae</taxon>
        <taxon>Pseudolactococcus</taxon>
    </lineage>
</organism>
<sequence length="208" mass="23203">MFLLKGFKKMLTLKVALGWLVLLAVGFLVFSVITGGAYKQKENKQSYSLVKYIKQANETVFLNVGVQSIETKANNTTIPWTKIGIPLTEKKAVIILNFEAKLGIKKAVDVAKLSENSYKITVPKYDVIGIALDKEAPYQLYDASGELLSYSTSDIDTGELVTKKLSNAKQKEYLKQYKDQMNNAAKAYYQALFSAIDKNITLTFAFAE</sequence>
<accession>A0A0D6DY99</accession>
<proteinExistence type="predicted"/>
<dbReference type="Proteomes" id="UP000033166">
    <property type="component" value="Chromosome I"/>
</dbReference>
<dbReference type="STRING" id="1364.LP2241_30557"/>
<dbReference type="AlphaFoldDB" id="A0A0D6DY99"/>
<protein>
    <submittedName>
        <fullName evidence="1">DUF4230-containing protein</fullName>
    </submittedName>
</protein>
<evidence type="ECO:0000313" key="2">
    <source>
        <dbReference type="Proteomes" id="UP000033166"/>
    </source>
</evidence>
<dbReference type="KEGG" id="lpk:LACPI_1547"/>
<dbReference type="InterPro" id="IPR025324">
    <property type="entry name" value="DUF4230"/>
</dbReference>
<evidence type="ECO:0000313" key="1">
    <source>
        <dbReference type="EMBL" id="CEN28747.1"/>
    </source>
</evidence>
<dbReference type="HOGENOM" id="CLU_107924_0_0_9"/>
<reference evidence="2" key="1">
    <citation type="submission" date="2015-01" db="EMBL/GenBank/DDBJ databases">
        <authorList>
            <person name="Andreevskaya M."/>
        </authorList>
    </citation>
    <scope>NUCLEOTIDE SEQUENCE [LARGE SCALE GENOMIC DNA]</scope>
    <source>
        <strain evidence="2">MKFS47</strain>
    </source>
</reference>
<dbReference type="Pfam" id="PF14014">
    <property type="entry name" value="DUF4230"/>
    <property type="match status" value="1"/>
</dbReference>
<gene>
    <name evidence="1" type="ORF">LACPI_1547</name>
</gene>